<feature type="compositionally biased region" description="Low complexity" evidence="1">
    <location>
        <begin position="227"/>
        <end position="236"/>
    </location>
</feature>
<feature type="signal peptide" evidence="2">
    <location>
        <begin position="1"/>
        <end position="22"/>
    </location>
</feature>
<evidence type="ECO:0008006" key="5">
    <source>
        <dbReference type="Google" id="ProtNLM"/>
    </source>
</evidence>
<evidence type="ECO:0000256" key="1">
    <source>
        <dbReference type="SAM" id="MobiDB-lite"/>
    </source>
</evidence>
<name>A0A4R1BP04_9BACT</name>
<dbReference type="AlphaFoldDB" id="A0A4R1BP04"/>
<gene>
    <name evidence="3" type="ORF">EPD60_01165</name>
</gene>
<organism evidence="3 4">
    <name type="scientific">Flaviaesturariibacter flavus</name>
    <dbReference type="NCBI Taxonomy" id="2502780"/>
    <lineage>
        <taxon>Bacteria</taxon>
        <taxon>Pseudomonadati</taxon>
        <taxon>Bacteroidota</taxon>
        <taxon>Chitinophagia</taxon>
        <taxon>Chitinophagales</taxon>
        <taxon>Chitinophagaceae</taxon>
        <taxon>Flaviaestuariibacter</taxon>
    </lineage>
</organism>
<feature type="chain" id="PRO_5020676061" description="TIGR03067 domain-containing protein" evidence="2">
    <location>
        <begin position="23"/>
        <end position="414"/>
    </location>
</feature>
<evidence type="ECO:0000313" key="3">
    <source>
        <dbReference type="EMBL" id="TCJ19056.1"/>
    </source>
</evidence>
<dbReference type="OrthoDB" id="639821at2"/>
<dbReference type="EMBL" id="SJZI01000002">
    <property type="protein sequence ID" value="TCJ19056.1"/>
    <property type="molecule type" value="Genomic_DNA"/>
</dbReference>
<feature type="region of interest" description="Disordered" evidence="1">
    <location>
        <begin position="227"/>
        <end position="267"/>
    </location>
</feature>
<keyword evidence="2" id="KW-0732">Signal</keyword>
<protein>
    <recommendedName>
        <fullName evidence="5">TIGR03067 domain-containing protein</fullName>
    </recommendedName>
</protein>
<accession>A0A4R1BP04</accession>
<comment type="caution">
    <text evidence="3">The sequence shown here is derived from an EMBL/GenBank/DDBJ whole genome shotgun (WGS) entry which is preliminary data.</text>
</comment>
<keyword evidence="4" id="KW-1185">Reference proteome</keyword>
<feature type="region of interest" description="Disordered" evidence="1">
    <location>
        <begin position="25"/>
        <end position="50"/>
    </location>
</feature>
<proteinExistence type="predicted"/>
<dbReference type="RefSeq" id="WP_131446002.1">
    <property type="nucleotide sequence ID" value="NZ_SJZI01000002.1"/>
</dbReference>
<feature type="compositionally biased region" description="Pro residues" evidence="1">
    <location>
        <begin position="237"/>
        <end position="246"/>
    </location>
</feature>
<reference evidence="3 4" key="1">
    <citation type="submission" date="2019-03" db="EMBL/GenBank/DDBJ databases">
        <authorList>
            <person name="Kim M.K.M."/>
        </authorList>
    </citation>
    <scope>NUCLEOTIDE SEQUENCE [LARGE SCALE GENOMIC DNA]</scope>
    <source>
        <strain evidence="3 4">17J68-12</strain>
    </source>
</reference>
<sequence>MKPFGVIACLFCVVSTASGVSAQGAKTSLQPRKTAPAAGRSLPAKQGVSGKNTQGAIAANAGGPSKTVTGIWRGYFVTEAGEQYKLEFQVAQNGKMTQGVSYSFLDTRFYGKSSMSGTFFAADNKFRIEELRTVEVRNLGGGGTCLMNYNLTFSQSGKELFLEGTYLGKREDRANPKNNGTWGDCGSGRVYLRRVETTEFPVEAFLKKKPVPRADTVARVKPPVKQAPPVVKRTTPATPPRKPATTPPVAKASPKTDPPATGVTRNNTVQRDPAADVVHKADLKPMVIPVQTRNRQNNTARILDVHHEEILVKLYDNGEIDDDTISVYLDNKLILASKRLSASPIELRVKLDEDHPEHTLVMVAENMGRIPPNTSLMIVWDGETRHEVQITSTEQKNAMVRFRLQKGSETAATQ</sequence>
<evidence type="ECO:0000256" key="2">
    <source>
        <dbReference type="SAM" id="SignalP"/>
    </source>
</evidence>
<dbReference type="Proteomes" id="UP000295334">
    <property type="component" value="Unassembled WGS sequence"/>
</dbReference>
<evidence type="ECO:0000313" key="4">
    <source>
        <dbReference type="Proteomes" id="UP000295334"/>
    </source>
</evidence>